<proteinExistence type="predicted"/>
<reference evidence="1" key="1">
    <citation type="submission" date="2021-06" db="EMBL/GenBank/DDBJ databases">
        <authorList>
            <person name="Kallberg Y."/>
            <person name="Tangrot J."/>
            <person name="Rosling A."/>
        </authorList>
    </citation>
    <scope>NUCLEOTIDE SEQUENCE</scope>
    <source>
        <strain evidence="1">CL356</strain>
    </source>
</reference>
<protein>
    <submittedName>
        <fullName evidence="1">1805_t:CDS:1</fullName>
    </submittedName>
</protein>
<organism evidence="1 2">
    <name type="scientific">Acaulospora colombiana</name>
    <dbReference type="NCBI Taxonomy" id="27376"/>
    <lineage>
        <taxon>Eukaryota</taxon>
        <taxon>Fungi</taxon>
        <taxon>Fungi incertae sedis</taxon>
        <taxon>Mucoromycota</taxon>
        <taxon>Glomeromycotina</taxon>
        <taxon>Glomeromycetes</taxon>
        <taxon>Diversisporales</taxon>
        <taxon>Acaulosporaceae</taxon>
        <taxon>Acaulospora</taxon>
    </lineage>
</organism>
<evidence type="ECO:0000313" key="1">
    <source>
        <dbReference type="EMBL" id="CAG8591486.1"/>
    </source>
</evidence>
<keyword evidence="2" id="KW-1185">Reference proteome</keyword>
<gene>
    <name evidence="1" type="ORF">ACOLOM_LOCUS6339</name>
</gene>
<name>A0ACA9MLU5_9GLOM</name>
<dbReference type="EMBL" id="CAJVPT010012905">
    <property type="protein sequence ID" value="CAG8591486.1"/>
    <property type="molecule type" value="Genomic_DNA"/>
</dbReference>
<comment type="caution">
    <text evidence="1">The sequence shown here is derived from an EMBL/GenBank/DDBJ whole genome shotgun (WGS) entry which is preliminary data.</text>
</comment>
<accession>A0ACA9MLU5</accession>
<dbReference type="Proteomes" id="UP000789525">
    <property type="component" value="Unassembled WGS sequence"/>
</dbReference>
<sequence length="145" mass="16718">MSRCNLPNLILNHISLYSTLTTGSRHHKEIKEDVSRILRWYYKKPVLFTMCAGNELFFVSLYLIKWDHTPIYTLLPKSVLASSFFIEYFPHSFRYLTLAHFLAFLTGPISLGKNIVNVVQAWKASKVLVGVDLRERALAEAKAKQ</sequence>
<evidence type="ECO:0000313" key="2">
    <source>
        <dbReference type="Proteomes" id="UP000789525"/>
    </source>
</evidence>